<dbReference type="EMBL" id="AIJQ01000017">
    <property type="protein sequence ID" value="EIA38231.1"/>
    <property type="molecule type" value="Genomic_DNA"/>
</dbReference>
<name>H7GI76_9DEIN</name>
<proteinExistence type="predicted"/>
<dbReference type="AlphaFoldDB" id="H7GI76"/>
<gene>
    <name evidence="1" type="ORF">RLTM_09988</name>
</gene>
<dbReference type="Proteomes" id="UP000053186">
    <property type="component" value="Unassembled WGS sequence"/>
</dbReference>
<dbReference type="PATRIC" id="fig|456163.3.peg.2203"/>
<organism evidence="1 2">
    <name type="scientific">Thermus parvatiensis</name>
    <dbReference type="NCBI Taxonomy" id="456163"/>
    <lineage>
        <taxon>Bacteria</taxon>
        <taxon>Thermotogati</taxon>
        <taxon>Deinococcota</taxon>
        <taxon>Deinococci</taxon>
        <taxon>Thermales</taxon>
        <taxon>Thermaceae</taxon>
        <taxon>Thermus</taxon>
    </lineage>
</organism>
<dbReference type="RefSeq" id="WP_008633611.1">
    <property type="nucleotide sequence ID" value="NZ_AIJQ01000017.1"/>
</dbReference>
<keyword evidence="2" id="KW-1185">Reference proteome</keyword>
<reference evidence="1 2" key="1">
    <citation type="journal article" date="2012" name="J. Bacteriol.">
        <title>Draft genome sequence of Thermus sp. strain RL, isolated from a hot water spring located atop the Himalayan ranges at Manikaran, India.</title>
        <authorList>
            <person name="Dwivedi V."/>
            <person name="Sangwan N."/>
            <person name="Nigam A."/>
            <person name="Garg N."/>
            <person name="Niharika N."/>
            <person name="Khurana P."/>
            <person name="Khurana J.P."/>
            <person name="Lal R."/>
        </authorList>
    </citation>
    <scope>NUCLEOTIDE SEQUENCE [LARGE SCALE GENOMIC DNA]</scope>
    <source>
        <strain evidence="1 2">RL</strain>
    </source>
</reference>
<protein>
    <submittedName>
        <fullName evidence="1">Uncharacterized protein</fullName>
    </submittedName>
</protein>
<evidence type="ECO:0000313" key="2">
    <source>
        <dbReference type="Proteomes" id="UP000053186"/>
    </source>
</evidence>
<evidence type="ECO:0000313" key="1">
    <source>
        <dbReference type="EMBL" id="EIA38231.1"/>
    </source>
</evidence>
<comment type="caution">
    <text evidence="1">The sequence shown here is derived from an EMBL/GenBank/DDBJ whole genome shotgun (WGS) entry which is preliminary data.</text>
</comment>
<accession>H7GI76</accession>
<sequence>MAAYRLEVRFYPDGSRAVVCGDLEAPKLRAPPVTKVWYKRVLRG</sequence>